<organism evidence="3 4">
    <name type="scientific">Piscinibacter gummiphilus</name>
    <dbReference type="NCBI Taxonomy" id="946333"/>
    <lineage>
        <taxon>Bacteria</taxon>
        <taxon>Pseudomonadati</taxon>
        <taxon>Pseudomonadota</taxon>
        <taxon>Betaproteobacteria</taxon>
        <taxon>Burkholderiales</taxon>
        <taxon>Sphaerotilaceae</taxon>
        <taxon>Piscinibacter</taxon>
    </lineage>
</organism>
<reference evidence="3 4" key="1">
    <citation type="submission" date="2016-04" db="EMBL/GenBank/DDBJ databases">
        <title>Complete genome sequence of natural rubber-degrading, novel Gram-negative bacterium, Rhizobacter gummiphilus strain NS21.</title>
        <authorList>
            <person name="Tabata M."/>
            <person name="Kasai D."/>
            <person name="Fukuda M."/>
        </authorList>
    </citation>
    <scope>NUCLEOTIDE SEQUENCE [LARGE SCALE GENOMIC DNA]</scope>
    <source>
        <strain evidence="3 4">NS21</strain>
    </source>
</reference>
<feature type="compositionally biased region" description="Basic and acidic residues" evidence="1">
    <location>
        <begin position="69"/>
        <end position="79"/>
    </location>
</feature>
<feature type="signal peptide" evidence="2">
    <location>
        <begin position="1"/>
        <end position="25"/>
    </location>
</feature>
<dbReference type="EMBL" id="CP015118">
    <property type="protein sequence ID" value="ARN19408.1"/>
    <property type="molecule type" value="Genomic_DNA"/>
</dbReference>
<protein>
    <submittedName>
        <fullName evidence="3">Uncharacterized protein</fullName>
    </submittedName>
</protein>
<dbReference type="STRING" id="946333.A4W93_05480"/>
<sequence>MNASKTLTALAAAAALVGTIGYASAQQSGSDTMPPNAGSPADTAQPAVTTPAPMDSNATLPSDAAATMDSERAPQADRN</sequence>
<feature type="chain" id="PRO_5043467111" evidence="2">
    <location>
        <begin position="26"/>
        <end position="79"/>
    </location>
</feature>
<evidence type="ECO:0000313" key="4">
    <source>
        <dbReference type="Proteomes" id="UP000193427"/>
    </source>
</evidence>
<dbReference type="RefSeq" id="WP_085749666.1">
    <property type="nucleotide sequence ID" value="NZ_BSPR01000002.1"/>
</dbReference>
<proteinExistence type="predicted"/>
<evidence type="ECO:0000256" key="1">
    <source>
        <dbReference type="SAM" id="MobiDB-lite"/>
    </source>
</evidence>
<keyword evidence="4" id="KW-1185">Reference proteome</keyword>
<dbReference type="KEGG" id="rgu:A4W93_05480"/>
<dbReference type="AlphaFoldDB" id="A0A1W6L5J4"/>
<dbReference type="Proteomes" id="UP000193427">
    <property type="component" value="Chromosome"/>
</dbReference>
<feature type="region of interest" description="Disordered" evidence="1">
    <location>
        <begin position="25"/>
        <end position="79"/>
    </location>
</feature>
<accession>A0A1W6L5J4</accession>
<gene>
    <name evidence="3" type="ORF">A4W93_05480</name>
</gene>
<name>A0A1W6L5J4_9BURK</name>
<evidence type="ECO:0000313" key="3">
    <source>
        <dbReference type="EMBL" id="ARN19408.1"/>
    </source>
</evidence>
<evidence type="ECO:0000256" key="2">
    <source>
        <dbReference type="SAM" id="SignalP"/>
    </source>
</evidence>
<keyword evidence="2" id="KW-0732">Signal</keyword>